<accession>A0A191ZRJ5</accession>
<keyword evidence="13 16" id="KW-0472">Membrane</keyword>
<dbReference type="EMBL" id="KT876898">
    <property type="protein sequence ID" value="ANJ70490.1"/>
    <property type="molecule type" value="Genomic_DNA"/>
</dbReference>
<evidence type="ECO:0000256" key="11">
    <source>
        <dbReference type="ARBA" id="ARBA00023027"/>
    </source>
</evidence>
<evidence type="ECO:0000256" key="14">
    <source>
        <dbReference type="ARBA" id="ARBA00031019"/>
    </source>
</evidence>
<dbReference type="GO" id="GO:0031966">
    <property type="term" value="C:mitochondrial membrane"/>
    <property type="evidence" value="ECO:0007669"/>
    <property type="project" value="UniProtKB-SubCell"/>
</dbReference>
<organism evidence="17">
    <name type="scientific">Hygrobia hermanni</name>
    <dbReference type="NCBI Taxonomy" id="107881"/>
    <lineage>
        <taxon>Eukaryota</taxon>
        <taxon>Metazoa</taxon>
        <taxon>Ecdysozoa</taxon>
        <taxon>Arthropoda</taxon>
        <taxon>Hexapoda</taxon>
        <taxon>Insecta</taxon>
        <taxon>Pterygota</taxon>
        <taxon>Neoptera</taxon>
        <taxon>Endopterygota</taxon>
        <taxon>Coleoptera</taxon>
        <taxon>Adephaga</taxon>
        <taxon>Dytiscoidea</taxon>
        <taxon>Hygrobiidae</taxon>
        <taxon>Hygrobia</taxon>
    </lineage>
</organism>
<keyword evidence="5" id="KW-0813">Transport</keyword>
<evidence type="ECO:0000256" key="7">
    <source>
        <dbReference type="ARBA" id="ARBA00022692"/>
    </source>
</evidence>
<sequence>MLCIYFMLIMFNFTMSMIFIFLNHPLSMGMILLIQTVIICLMTGFFSLSFWFSYIMFLIMLGGMLVLFIYMTSLASNEMFHFSKKIITSIIMIMLLFIIIYMMNDYMMIIPTFKNSNMMELLNNNLLMKNENMISLSKIYNTPNNLITIILINYLLLTLIAVVKIINVKFGPLRQKF</sequence>
<evidence type="ECO:0000256" key="16">
    <source>
        <dbReference type="SAM" id="Phobius"/>
    </source>
</evidence>
<comment type="similarity">
    <text evidence="2">Belongs to the complex I subunit 6 family.</text>
</comment>
<keyword evidence="11" id="KW-0520">NAD</keyword>
<keyword evidence="12 17" id="KW-0496">Mitochondrion</keyword>
<evidence type="ECO:0000256" key="6">
    <source>
        <dbReference type="ARBA" id="ARBA00022660"/>
    </source>
</evidence>
<gene>
    <name evidence="17" type="primary">nad6</name>
</gene>
<feature type="transmembrane region" description="Helical" evidence="16">
    <location>
        <begin position="146"/>
        <end position="166"/>
    </location>
</feature>
<evidence type="ECO:0000256" key="3">
    <source>
        <dbReference type="ARBA" id="ARBA00012944"/>
    </source>
</evidence>
<protein>
    <recommendedName>
        <fullName evidence="4">NADH-ubiquinone oxidoreductase chain 6</fullName>
        <ecNumber evidence="3">7.1.1.2</ecNumber>
    </recommendedName>
    <alternativeName>
        <fullName evidence="14">NADH dehydrogenase subunit 6</fullName>
    </alternativeName>
</protein>
<dbReference type="GO" id="GO:0008137">
    <property type="term" value="F:NADH dehydrogenase (ubiquinone) activity"/>
    <property type="evidence" value="ECO:0007669"/>
    <property type="project" value="UniProtKB-EC"/>
</dbReference>
<dbReference type="PANTHER" id="PTHR11435">
    <property type="entry name" value="NADH UBIQUINONE OXIDOREDUCTASE SUBUNIT ND6"/>
    <property type="match status" value="1"/>
</dbReference>
<evidence type="ECO:0000256" key="1">
    <source>
        <dbReference type="ARBA" id="ARBA00004225"/>
    </source>
</evidence>
<feature type="transmembrane region" description="Helical" evidence="16">
    <location>
        <begin position="54"/>
        <end position="74"/>
    </location>
</feature>
<reference evidence="17" key="1">
    <citation type="journal article" date="2016" name="Mol. Ecol. Resour.">
        <title>Lessons from genome skimming of arthropod-preserving ethanol.</title>
        <authorList>
            <person name="Linard B."/>
            <person name="Arribas P."/>
            <person name="Andujar C."/>
            <person name="Crampton-Platt A."/>
            <person name="Vogler A.P."/>
        </authorList>
    </citation>
    <scope>NUCLEOTIDE SEQUENCE</scope>
</reference>
<geneLocation type="mitochondrion" evidence="17"/>
<feature type="transmembrane region" description="Helical" evidence="16">
    <location>
        <begin position="30"/>
        <end position="48"/>
    </location>
</feature>
<keyword evidence="6" id="KW-0679">Respiratory chain</keyword>
<evidence type="ECO:0000256" key="9">
    <source>
        <dbReference type="ARBA" id="ARBA00022982"/>
    </source>
</evidence>
<comment type="catalytic activity">
    <reaction evidence="15">
        <text>a ubiquinone + NADH + 5 H(+)(in) = a ubiquinol + NAD(+) + 4 H(+)(out)</text>
        <dbReference type="Rhea" id="RHEA:29091"/>
        <dbReference type="Rhea" id="RHEA-COMP:9565"/>
        <dbReference type="Rhea" id="RHEA-COMP:9566"/>
        <dbReference type="ChEBI" id="CHEBI:15378"/>
        <dbReference type="ChEBI" id="CHEBI:16389"/>
        <dbReference type="ChEBI" id="CHEBI:17976"/>
        <dbReference type="ChEBI" id="CHEBI:57540"/>
        <dbReference type="ChEBI" id="CHEBI:57945"/>
        <dbReference type="EC" id="7.1.1.2"/>
    </reaction>
</comment>
<evidence type="ECO:0000256" key="5">
    <source>
        <dbReference type="ARBA" id="ARBA00022448"/>
    </source>
</evidence>
<proteinExistence type="inferred from homology"/>
<evidence type="ECO:0000256" key="15">
    <source>
        <dbReference type="ARBA" id="ARBA00049551"/>
    </source>
</evidence>
<evidence type="ECO:0000256" key="8">
    <source>
        <dbReference type="ARBA" id="ARBA00022967"/>
    </source>
</evidence>
<keyword evidence="9" id="KW-0249">Electron transport</keyword>
<keyword evidence="8" id="KW-1278">Translocase</keyword>
<evidence type="ECO:0000256" key="13">
    <source>
        <dbReference type="ARBA" id="ARBA00023136"/>
    </source>
</evidence>
<evidence type="ECO:0000313" key="17">
    <source>
        <dbReference type="EMBL" id="ANJ70490.1"/>
    </source>
</evidence>
<feature type="transmembrane region" description="Helical" evidence="16">
    <location>
        <begin position="86"/>
        <end position="103"/>
    </location>
</feature>
<comment type="subcellular location">
    <subcellularLocation>
        <location evidence="1">Mitochondrion membrane</location>
        <topology evidence="1">Multi-pass membrane protein</topology>
    </subcellularLocation>
</comment>
<dbReference type="AlphaFoldDB" id="A0A191ZRJ5"/>
<dbReference type="EC" id="7.1.1.2" evidence="3"/>
<name>A0A191ZRJ5_9COLE</name>
<dbReference type="InterPro" id="IPR050269">
    <property type="entry name" value="ComplexI_Subunit6"/>
</dbReference>
<feature type="transmembrane region" description="Helical" evidence="16">
    <location>
        <begin position="6"/>
        <end position="23"/>
    </location>
</feature>
<evidence type="ECO:0000256" key="10">
    <source>
        <dbReference type="ARBA" id="ARBA00022989"/>
    </source>
</evidence>
<keyword evidence="7 16" id="KW-0812">Transmembrane</keyword>
<evidence type="ECO:0000256" key="12">
    <source>
        <dbReference type="ARBA" id="ARBA00023128"/>
    </source>
</evidence>
<dbReference type="PANTHER" id="PTHR11435:SF1">
    <property type="entry name" value="NADH-UBIQUINONE OXIDOREDUCTASE CHAIN 6"/>
    <property type="match status" value="1"/>
</dbReference>
<evidence type="ECO:0000256" key="4">
    <source>
        <dbReference type="ARBA" id="ARBA00021095"/>
    </source>
</evidence>
<evidence type="ECO:0000256" key="2">
    <source>
        <dbReference type="ARBA" id="ARBA00005698"/>
    </source>
</evidence>
<keyword evidence="10 16" id="KW-1133">Transmembrane helix</keyword>